<sequence>MSFQKFASVSTIAVATADEKGFTRSAAYEGENNSNYLNGNKPLDITAALKIIASEYDISENPRDYIFEAIRGNTSNVPNDNKDAFHKHELLR</sequence>
<organism evidence="2">
    <name type="scientific">marine sediment metagenome</name>
    <dbReference type="NCBI Taxonomy" id="412755"/>
    <lineage>
        <taxon>unclassified sequences</taxon>
        <taxon>metagenomes</taxon>
        <taxon>ecological metagenomes</taxon>
    </lineage>
</organism>
<dbReference type="AlphaFoldDB" id="A0A0F8YMM7"/>
<name>A0A0F8YMM7_9ZZZZ</name>
<feature type="compositionally biased region" description="Basic and acidic residues" evidence="1">
    <location>
        <begin position="80"/>
        <end position="92"/>
    </location>
</feature>
<proteinExistence type="predicted"/>
<accession>A0A0F8YMM7</accession>
<evidence type="ECO:0000313" key="2">
    <source>
        <dbReference type="EMBL" id="KKK74990.1"/>
    </source>
</evidence>
<gene>
    <name evidence="2" type="ORF">LCGC14_2878200</name>
</gene>
<feature type="region of interest" description="Disordered" evidence="1">
    <location>
        <begin position="73"/>
        <end position="92"/>
    </location>
</feature>
<protein>
    <submittedName>
        <fullName evidence="2">Uncharacterized protein</fullName>
    </submittedName>
</protein>
<reference evidence="2" key="1">
    <citation type="journal article" date="2015" name="Nature">
        <title>Complex archaea that bridge the gap between prokaryotes and eukaryotes.</title>
        <authorList>
            <person name="Spang A."/>
            <person name="Saw J.H."/>
            <person name="Jorgensen S.L."/>
            <person name="Zaremba-Niedzwiedzka K."/>
            <person name="Martijn J."/>
            <person name="Lind A.E."/>
            <person name="van Eijk R."/>
            <person name="Schleper C."/>
            <person name="Guy L."/>
            <person name="Ettema T.J."/>
        </authorList>
    </citation>
    <scope>NUCLEOTIDE SEQUENCE</scope>
</reference>
<comment type="caution">
    <text evidence="2">The sequence shown here is derived from an EMBL/GenBank/DDBJ whole genome shotgun (WGS) entry which is preliminary data.</text>
</comment>
<feature type="non-terminal residue" evidence="2">
    <location>
        <position position="92"/>
    </location>
</feature>
<dbReference type="EMBL" id="LAZR01056063">
    <property type="protein sequence ID" value="KKK74990.1"/>
    <property type="molecule type" value="Genomic_DNA"/>
</dbReference>
<evidence type="ECO:0000256" key="1">
    <source>
        <dbReference type="SAM" id="MobiDB-lite"/>
    </source>
</evidence>